<dbReference type="Proteomes" id="UP000251313">
    <property type="component" value="Unassembled WGS sequence"/>
</dbReference>
<evidence type="ECO:0000313" key="3">
    <source>
        <dbReference type="Proteomes" id="UP000251313"/>
    </source>
</evidence>
<dbReference type="Gene3D" id="3.30.2310.20">
    <property type="entry name" value="RelE-like"/>
    <property type="match status" value="1"/>
</dbReference>
<reference evidence="2 3" key="1">
    <citation type="submission" date="2018-06" db="EMBL/GenBank/DDBJ databases">
        <authorList>
            <consortium name="Pathogen Informatics"/>
            <person name="Doyle S."/>
        </authorList>
    </citation>
    <scope>NUCLEOTIDE SEQUENCE [LARGE SCALE GENOMIC DNA]</scope>
    <source>
        <strain evidence="2 3">NCTC11967</strain>
    </source>
</reference>
<organism evidence="2 3">
    <name type="scientific">Yokenella regensburgei</name>
    <dbReference type="NCBI Taxonomy" id="158877"/>
    <lineage>
        <taxon>Bacteria</taxon>
        <taxon>Pseudomonadati</taxon>
        <taxon>Pseudomonadota</taxon>
        <taxon>Gammaproteobacteria</taxon>
        <taxon>Enterobacterales</taxon>
        <taxon>Enterobacteriaceae</taxon>
        <taxon>Yokenella</taxon>
    </lineage>
</organism>
<dbReference type="InterPro" id="IPR035093">
    <property type="entry name" value="RelE/ParE_toxin_dom_sf"/>
</dbReference>
<dbReference type="AlphaFoldDB" id="A0AB38FUN7"/>
<comment type="caution">
    <text evidence="2">The sequence shown here is derived from an EMBL/GenBank/DDBJ whole genome shotgun (WGS) entry which is preliminary data.</text>
</comment>
<dbReference type="EMBL" id="UAVL01000009">
    <property type="protein sequence ID" value="SQA62945.1"/>
    <property type="molecule type" value="Genomic_DNA"/>
</dbReference>
<dbReference type="InterPro" id="IPR007712">
    <property type="entry name" value="RelE/ParE_toxin"/>
</dbReference>
<gene>
    <name evidence="2" type="primary">parE1</name>
    <name evidence="2" type="ORF">NCTC11967_01963</name>
</gene>
<sequence>MIKTRRPLPLQRRVLIVLAAEDFSGIYDYTLLRFGKVQAEHYTEAMEAFFDTQAGMPRPGREYSPVPGVMRAEFQPHTIFYTIRDNDILVARILHQQMNHPRHLL</sequence>
<name>A0AB38FUN7_9ENTR</name>
<evidence type="ECO:0000313" key="2">
    <source>
        <dbReference type="EMBL" id="SQA62945.1"/>
    </source>
</evidence>
<dbReference type="RefSeq" id="WP_051860917.1">
    <property type="nucleotide sequence ID" value="NZ_UAVL01000009.1"/>
</dbReference>
<dbReference type="Pfam" id="PF05016">
    <property type="entry name" value="ParE_toxin"/>
    <property type="match status" value="1"/>
</dbReference>
<protein>
    <submittedName>
        <fullName evidence="2">Toxin ParE1</fullName>
    </submittedName>
</protein>
<evidence type="ECO:0000256" key="1">
    <source>
        <dbReference type="ARBA" id="ARBA00022649"/>
    </source>
</evidence>
<accession>A0AB38FUN7</accession>
<proteinExistence type="predicted"/>
<keyword evidence="1" id="KW-1277">Toxin-antitoxin system</keyword>